<accession>A0A385UGB2</accession>
<gene>
    <name evidence="1" type="primary">67</name>
    <name evidence="1" type="ORF">SEA_ONEIAGILLIAN_66</name>
</gene>
<dbReference type="EMBL" id="MH727556">
    <property type="protein sequence ID" value="AYB70176.1"/>
    <property type="molecule type" value="Genomic_DNA"/>
</dbReference>
<dbReference type="RefSeq" id="YP_009812672.1">
    <property type="nucleotide sequence ID" value="NC_048068.1"/>
</dbReference>
<evidence type="ECO:0000313" key="2">
    <source>
        <dbReference type="Proteomes" id="UP000279330"/>
    </source>
</evidence>
<keyword evidence="2" id="KW-1185">Reference proteome</keyword>
<reference evidence="1 2" key="1">
    <citation type="submission" date="2018-08" db="EMBL/GenBank/DDBJ databases">
        <authorList>
            <person name="Miller G.E."/>
            <person name="Abrahams R."/>
            <person name="Bazan D.C."/>
            <person name="Beglau B.C."/>
            <person name="Blaylock E.C."/>
            <person name="Choi J.D."/>
            <person name="Grewal S.K."/>
            <person name="Hernandez E.V."/>
            <person name="Kim D.J."/>
            <person name="Kim K."/>
            <person name="Lee Y."/>
            <person name="Linde M.K."/>
            <person name="Lopez M.B."/>
            <person name="Pangalila E."/>
            <person name="Parker M.A."/>
            <person name="Specht R.C."/>
            <person name="Teng M.C."/>
            <person name="Toledo B."/>
            <person name="Tran S."/>
            <person name="Yu H."/>
            <person name="Kalaj N."/>
            <person name="Muthiah A.S."/>
            <person name="Dean N.S."/>
            <person name="Diaz A."/>
            <person name="Garlena R.A."/>
            <person name="Russell D.A."/>
            <person name="Pope W.H."/>
            <person name="Jacobs-Sera D."/>
            <person name="Hatfull G.F."/>
        </authorList>
    </citation>
    <scope>NUCLEOTIDE SEQUENCE [LARGE SCALE GENOMIC DNA]</scope>
</reference>
<dbReference type="KEGG" id="vg:55003741"/>
<proteinExistence type="predicted"/>
<organism evidence="1 2">
    <name type="scientific">Microbacterium phage OneinaGillian</name>
    <dbReference type="NCBI Taxonomy" id="2301604"/>
    <lineage>
        <taxon>Viruses</taxon>
        <taxon>Duplodnaviria</taxon>
        <taxon>Heunggongvirae</taxon>
        <taxon>Uroviricota</taxon>
        <taxon>Caudoviricetes</taxon>
        <taxon>Gillianvirus</taxon>
        <taxon>Gillianvirus oneinagillian</taxon>
    </lineage>
</organism>
<evidence type="ECO:0000313" key="1">
    <source>
        <dbReference type="EMBL" id="AYB70176.1"/>
    </source>
</evidence>
<dbReference type="Proteomes" id="UP000279330">
    <property type="component" value="Segment"/>
</dbReference>
<sequence>MSERDRALKLGLLLTLIEGWASRASLAGRLHMLVEEIDASAEWLAQHGFVTISVDDPISYRWAGGAEFEALWALLIPERPCPMRFRTTLRRPRKSSCNNPVAH</sequence>
<name>A0A385UGB2_9CAUD</name>
<dbReference type="GeneID" id="55003741"/>
<protein>
    <submittedName>
        <fullName evidence="1">Uncharacterized protein</fullName>
    </submittedName>
</protein>